<evidence type="ECO:0000256" key="9">
    <source>
        <dbReference type="ARBA" id="ARBA00022801"/>
    </source>
</evidence>
<evidence type="ECO:0000256" key="6">
    <source>
        <dbReference type="ARBA" id="ARBA00022705"/>
    </source>
</evidence>
<dbReference type="FunFam" id="1.10.150.20:FF:000003">
    <property type="entry name" value="DNA polymerase I"/>
    <property type="match status" value="1"/>
</dbReference>
<evidence type="ECO:0000256" key="12">
    <source>
        <dbReference type="ARBA" id="ARBA00023125"/>
    </source>
</evidence>
<dbReference type="GO" id="GO:0008408">
    <property type="term" value="F:3'-5' exonuclease activity"/>
    <property type="evidence" value="ECO:0007669"/>
    <property type="project" value="UniProtKB-UniRule"/>
</dbReference>
<keyword evidence="6 16" id="KW-0235">DNA replication</keyword>
<evidence type="ECO:0000256" key="16">
    <source>
        <dbReference type="RuleBase" id="RU004460"/>
    </source>
</evidence>
<dbReference type="SMART" id="SM00475">
    <property type="entry name" value="53EXOc"/>
    <property type="match status" value="1"/>
</dbReference>
<evidence type="ECO:0000256" key="1">
    <source>
        <dbReference type="ARBA" id="ARBA00007705"/>
    </source>
</evidence>
<dbReference type="GO" id="GO:0008409">
    <property type="term" value="F:5'-3' exonuclease activity"/>
    <property type="evidence" value="ECO:0007669"/>
    <property type="project" value="UniProtKB-UniRule"/>
</dbReference>
<comment type="catalytic activity">
    <reaction evidence="14 16">
        <text>DNA(n) + a 2'-deoxyribonucleoside 5'-triphosphate = DNA(n+1) + diphosphate</text>
        <dbReference type="Rhea" id="RHEA:22508"/>
        <dbReference type="Rhea" id="RHEA-COMP:17339"/>
        <dbReference type="Rhea" id="RHEA-COMP:17340"/>
        <dbReference type="ChEBI" id="CHEBI:33019"/>
        <dbReference type="ChEBI" id="CHEBI:61560"/>
        <dbReference type="ChEBI" id="CHEBI:173112"/>
        <dbReference type="EC" id="2.7.7.7"/>
    </reaction>
</comment>
<reference evidence="20" key="1">
    <citation type="submission" date="2020-01" db="EMBL/GenBank/DDBJ databases">
        <authorList>
            <person name="Meier V. D."/>
            <person name="Meier V D."/>
        </authorList>
    </citation>
    <scope>NUCLEOTIDE SEQUENCE</scope>
    <source>
        <strain evidence="20">HLG_WM_MAG_10</strain>
    </source>
</reference>
<dbReference type="GO" id="GO:0003887">
    <property type="term" value="F:DNA-directed DNA polymerase activity"/>
    <property type="evidence" value="ECO:0007669"/>
    <property type="project" value="UniProtKB-UniRule"/>
</dbReference>
<dbReference type="PANTHER" id="PTHR10133:SF27">
    <property type="entry name" value="DNA POLYMERASE NU"/>
    <property type="match status" value="1"/>
</dbReference>
<dbReference type="Gene3D" id="1.20.1060.10">
    <property type="entry name" value="Taq DNA Polymerase, Chain T, domain 4"/>
    <property type="match status" value="1"/>
</dbReference>
<keyword evidence="12 16" id="KW-0238">DNA-binding</keyword>
<evidence type="ECO:0000313" key="20">
    <source>
        <dbReference type="EMBL" id="CAA6798528.1"/>
    </source>
</evidence>
<sequence length="928" mass="104025">MKKLFLLDAFALIYRAHFAFISRPLINSKGLNVSAITGFTNTLWEVLKKEKPSHIAVVFDLPGPTFRHDMYVEYKANREKQPEDITTAIPYIKDIIKAFNIPVAFCEGYEADDVIGTLAKQAEKEGFDVYMMTPDKDYAQLVSDKVFLYKPARMGKGVSILGEKEVLEKWQIKRVDQVIDVLGLQGDAVDNIPGIKGVGAKTAVKLLAEFDSIEGILANTDKLKGKLKEKVEAGHDAALMSKKLATIELNCPIQFDAEEYKLQDFNIEALKELFSELEFRTLMKRIVGVSATPEEGTQTDLFGNVVASKSSTKKAPSKEGSIAGKHIANVEHTYHLAETAEERAALIRMLSAEKIFCFDTETTGLNVSEAELVGIAFSIKAHEAYYVPIPANQEEARAIVAEFKPLFENAAIEKIGQNIKYDILMLKWYAVDVKGKYWDTMLMHYLLEPESRHNLTYLSESYLDYSPVAIQTLIGKNGKNQLSMRDVAPEKIKEYAGEDADITLQVKLELDKLLDGDLLNLYNEIEEPLVDVLVEIEYNGVNLDVPFLEDYSKVLDTEIAIAKKKIFDAAGLNTFNLDSPKQVGEVLFGKLEIPYRWKKTKTGQFSTNEEKLSELAEKHEIVADLLTYRSMAKLKSTYVDALPRLVSKKTGRIHSSFNQALTATGRLSSQNPNLQNIPIRSERGREVRKAFIPKDDQHILLAADYSQIELRLVAEISGDKAMIKAFKDGLDIHQATAAKIYDVPLEEVTKEQRYNAKTVNFSIIYGAGATNLSKNLGIKRAEAKELINQYFNEFEGLKNYMETVVTKAREDGYVTTLKGRRRTLRDLTSQNSMMRSHAERNAVNTPIQGSAADMIKLAMIKIHKAIEEAGLQTKMTSQVHDELIFDVPLGELEQAKTLINEHMKNALPGLEVPILVGMDTGANWLEAH</sequence>
<dbReference type="SMART" id="SM00474">
    <property type="entry name" value="35EXOc"/>
    <property type="match status" value="1"/>
</dbReference>
<dbReference type="CDD" id="cd09898">
    <property type="entry name" value="H3TH_53EXO"/>
    <property type="match status" value="1"/>
</dbReference>
<evidence type="ECO:0000259" key="18">
    <source>
        <dbReference type="SMART" id="SM00475"/>
    </source>
</evidence>
<evidence type="ECO:0000256" key="8">
    <source>
        <dbReference type="ARBA" id="ARBA00022763"/>
    </source>
</evidence>
<evidence type="ECO:0000256" key="13">
    <source>
        <dbReference type="ARBA" id="ARBA00023204"/>
    </source>
</evidence>
<dbReference type="InterPro" id="IPR002562">
    <property type="entry name" value="3'-5'_exonuclease_dom"/>
</dbReference>
<dbReference type="InterPro" id="IPR020045">
    <property type="entry name" value="DNA_polI_H3TH"/>
</dbReference>
<evidence type="ECO:0000256" key="2">
    <source>
        <dbReference type="ARBA" id="ARBA00012417"/>
    </source>
</evidence>
<dbReference type="NCBIfam" id="NF004397">
    <property type="entry name" value="PRK05755.1"/>
    <property type="match status" value="1"/>
</dbReference>
<evidence type="ECO:0000256" key="5">
    <source>
        <dbReference type="ARBA" id="ARBA00022695"/>
    </source>
</evidence>
<comment type="function">
    <text evidence="16">In addition to polymerase activity, this DNA polymerase exhibits 3'-5' and 5'-3' exonuclease activity.</text>
</comment>
<keyword evidence="10 16" id="KW-0269">Exonuclease</keyword>
<keyword evidence="11 16" id="KW-0239">DNA-directed DNA polymerase</keyword>
<dbReference type="InterPro" id="IPR036397">
    <property type="entry name" value="RNaseH_sf"/>
</dbReference>
<evidence type="ECO:0000259" key="17">
    <source>
        <dbReference type="SMART" id="SM00474"/>
    </source>
</evidence>
<evidence type="ECO:0000259" key="19">
    <source>
        <dbReference type="SMART" id="SM00482"/>
    </source>
</evidence>
<dbReference type="Pfam" id="PF01612">
    <property type="entry name" value="DNA_pol_A_exo1"/>
    <property type="match status" value="1"/>
</dbReference>
<dbReference type="SUPFAM" id="SSF53098">
    <property type="entry name" value="Ribonuclease H-like"/>
    <property type="match status" value="1"/>
</dbReference>
<evidence type="ECO:0000256" key="3">
    <source>
        <dbReference type="ARBA" id="ARBA00020311"/>
    </source>
</evidence>
<dbReference type="Gene3D" id="3.40.50.1010">
    <property type="entry name" value="5'-nuclease"/>
    <property type="match status" value="1"/>
</dbReference>
<dbReference type="PANTHER" id="PTHR10133">
    <property type="entry name" value="DNA POLYMERASE I"/>
    <property type="match status" value="1"/>
</dbReference>
<dbReference type="InterPro" id="IPR002421">
    <property type="entry name" value="5-3_exonuclease"/>
</dbReference>
<feature type="domain" description="DNA-directed DNA polymerase family A palm" evidence="19">
    <location>
        <begin position="684"/>
        <end position="891"/>
    </location>
</feature>
<evidence type="ECO:0000256" key="11">
    <source>
        <dbReference type="ARBA" id="ARBA00022932"/>
    </source>
</evidence>
<dbReference type="GO" id="GO:0006261">
    <property type="term" value="P:DNA-templated DNA replication"/>
    <property type="evidence" value="ECO:0007669"/>
    <property type="project" value="UniProtKB-UniRule"/>
</dbReference>
<dbReference type="SMART" id="SM00279">
    <property type="entry name" value="HhH2"/>
    <property type="match status" value="1"/>
</dbReference>
<dbReference type="InterPro" id="IPR018320">
    <property type="entry name" value="DNA_polymerase_1"/>
</dbReference>
<dbReference type="Gene3D" id="3.30.70.370">
    <property type="match status" value="1"/>
</dbReference>
<dbReference type="GO" id="GO:0006302">
    <property type="term" value="P:double-strand break repair"/>
    <property type="evidence" value="ECO:0007669"/>
    <property type="project" value="TreeGrafter"/>
</dbReference>
<evidence type="ECO:0000256" key="15">
    <source>
        <dbReference type="NCBIfam" id="TIGR00593"/>
    </source>
</evidence>
<feature type="domain" description="3'-5' exonuclease" evidence="17">
    <location>
        <begin position="334"/>
        <end position="515"/>
    </location>
</feature>
<dbReference type="NCBIfam" id="TIGR00593">
    <property type="entry name" value="pola"/>
    <property type="match status" value="1"/>
</dbReference>
<accession>A0A6S6RU69</accession>
<protein>
    <recommendedName>
        <fullName evidence="3 15">DNA polymerase I</fullName>
        <ecNumber evidence="2 15">2.7.7.7</ecNumber>
    </recommendedName>
</protein>
<dbReference type="InterPro" id="IPR036279">
    <property type="entry name" value="5-3_exonuclease_C_sf"/>
</dbReference>
<dbReference type="CDD" id="cd08637">
    <property type="entry name" value="DNA_pol_A_pol_I_C"/>
    <property type="match status" value="1"/>
</dbReference>
<evidence type="ECO:0000256" key="4">
    <source>
        <dbReference type="ARBA" id="ARBA00022679"/>
    </source>
</evidence>
<dbReference type="CDD" id="cd09859">
    <property type="entry name" value="PIN_53EXO"/>
    <property type="match status" value="1"/>
</dbReference>
<dbReference type="InterPro" id="IPR012337">
    <property type="entry name" value="RNaseH-like_sf"/>
</dbReference>
<dbReference type="CDD" id="cd06139">
    <property type="entry name" value="DNA_polA_I_Ecoli_like_exo"/>
    <property type="match status" value="1"/>
</dbReference>
<name>A0A6S6RU69_9BACT</name>
<dbReference type="SUPFAM" id="SSF47807">
    <property type="entry name" value="5' to 3' exonuclease, C-terminal subdomain"/>
    <property type="match status" value="1"/>
</dbReference>
<organism evidence="20">
    <name type="scientific">uncultured Aureispira sp</name>
    <dbReference type="NCBI Taxonomy" id="1331704"/>
    <lineage>
        <taxon>Bacteria</taxon>
        <taxon>Pseudomonadati</taxon>
        <taxon>Bacteroidota</taxon>
        <taxon>Saprospiria</taxon>
        <taxon>Saprospirales</taxon>
        <taxon>Saprospiraceae</taxon>
        <taxon>Aureispira</taxon>
        <taxon>environmental samples</taxon>
    </lineage>
</organism>
<dbReference type="PRINTS" id="PR00868">
    <property type="entry name" value="DNAPOLI"/>
</dbReference>
<comment type="similarity">
    <text evidence="1 16">Belongs to the DNA polymerase type-A family.</text>
</comment>
<keyword evidence="8 16" id="KW-0227">DNA damage</keyword>
<dbReference type="FunFam" id="1.20.1060.10:FF:000001">
    <property type="entry name" value="DNA polymerase I"/>
    <property type="match status" value="1"/>
</dbReference>
<dbReference type="GO" id="GO:0003677">
    <property type="term" value="F:DNA binding"/>
    <property type="evidence" value="ECO:0007669"/>
    <property type="project" value="UniProtKB-UniRule"/>
</dbReference>
<dbReference type="Gene3D" id="3.30.420.10">
    <property type="entry name" value="Ribonuclease H-like superfamily/Ribonuclease H"/>
    <property type="match status" value="1"/>
</dbReference>
<evidence type="ECO:0000256" key="14">
    <source>
        <dbReference type="ARBA" id="ARBA00049244"/>
    </source>
</evidence>
<dbReference type="EMBL" id="CACVAQ010000007">
    <property type="protein sequence ID" value="CAA6798528.1"/>
    <property type="molecule type" value="Genomic_DNA"/>
</dbReference>
<evidence type="ECO:0000256" key="10">
    <source>
        <dbReference type="ARBA" id="ARBA00022839"/>
    </source>
</evidence>
<dbReference type="InterPro" id="IPR029060">
    <property type="entry name" value="PIN-like_dom_sf"/>
</dbReference>
<dbReference type="Pfam" id="PF01367">
    <property type="entry name" value="5_3_exonuc"/>
    <property type="match status" value="1"/>
</dbReference>
<keyword evidence="5 16" id="KW-0548">Nucleotidyltransferase</keyword>
<keyword evidence="9 16" id="KW-0378">Hydrolase</keyword>
<dbReference type="InterPro" id="IPR043502">
    <property type="entry name" value="DNA/RNA_pol_sf"/>
</dbReference>
<dbReference type="AlphaFoldDB" id="A0A6S6RU69"/>
<gene>
    <name evidence="16" type="primary">polA</name>
    <name evidence="20" type="ORF">HELGO_WM28152</name>
</gene>
<dbReference type="InterPro" id="IPR001098">
    <property type="entry name" value="DNA-dir_DNA_pol_A_palm_dom"/>
</dbReference>
<dbReference type="EC" id="2.7.7.7" evidence="2 15"/>
<dbReference type="InterPro" id="IPR020046">
    <property type="entry name" value="5-3_exonucl_a-hlix_arch_N"/>
</dbReference>
<dbReference type="SUPFAM" id="SSF88723">
    <property type="entry name" value="PIN domain-like"/>
    <property type="match status" value="1"/>
</dbReference>
<keyword evidence="7" id="KW-0540">Nuclease</keyword>
<dbReference type="InterPro" id="IPR002298">
    <property type="entry name" value="DNA_polymerase_A"/>
</dbReference>
<dbReference type="Pfam" id="PF02739">
    <property type="entry name" value="5_3_exonuc_N"/>
    <property type="match status" value="1"/>
</dbReference>
<keyword evidence="13 16" id="KW-0234">DNA repair</keyword>
<feature type="domain" description="5'-3' exonuclease" evidence="18">
    <location>
        <begin position="2"/>
        <end position="263"/>
    </location>
</feature>
<dbReference type="Gene3D" id="1.10.150.20">
    <property type="entry name" value="5' to 3' exonuclease, C-terminal subdomain"/>
    <property type="match status" value="2"/>
</dbReference>
<dbReference type="SMART" id="SM00482">
    <property type="entry name" value="POLAc"/>
    <property type="match status" value="1"/>
</dbReference>
<dbReference type="InterPro" id="IPR008918">
    <property type="entry name" value="HhH2"/>
</dbReference>
<dbReference type="Pfam" id="PF00476">
    <property type="entry name" value="DNA_pol_A"/>
    <property type="match status" value="1"/>
</dbReference>
<dbReference type="SUPFAM" id="SSF56672">
    <property type="entry name" value="DNA/RNA polymerases"/>
    <property type="match status" value="1"/>
</dbReference>
<evidence type="ECO:0000256" key="7">
    <source>
        <dbReference type="ARBA" id="ARBA00022722"/>
    </source>
</evidence>
<proteinExistence type="inferred from homology"/>
<dbReference type="FunFam" id="1.10.150.20:FF:000002">
    <property type="entry name" value="DNA polymerase I"/>
    <property type="match status" value="1"/>
</dbReference>
<keyword evidence="4 16" id="KW-0808">Transferase</keyword>